<dbReference type="EMBL" id="NWBU01000010">
    <property type="protein sequence ID" value="PTQ09976.1"/>
    <property type="molecule type" value="Genomic_DNA"/>
</dbReference>
<evidence type="ECO:0000256" key="2">
    <source>
        <dbReference type="ARBA" id="ARBA00022679"/>
    </source>
</evidence>
<sequence length="265" mass="29312">MRPPPADRPDRRWFLGVEFTPLTIDAAVRRIVGRDPGAPFAYVVTPNAQHAVAAWHGDMRFAAPQRSAWLRLNDSAILNLLSRRLFHDALALAPGSDLTAALFAGPISPEDRLTIIGGSAEMERRLRDRFGMRHIARHDPPMGFIHDPAEVERCVAFVLANPARYIFFAVGAPQSEMVALEVHRRGDAAGVGLCIGSSLNFLTGLVPRAPRAFRRANLEWLYRLGRNPIGHARRVFIESVPILAIAARARMMADQDRAHRGKLAA</sequence>
<dbReference type="InterPro" id="IPR004629">
    <property type="entry name" value="WecG_TagA_CpsF"/>
</dbReference>
<evidence type="ECO:0000313" key="4">
    <source>
        <dbReference type="Proteomes" id="UP000244162"/>
    </source>
</evidence>
<dbReference type="AlphaFoldDB" id="A0A2T5FW15"/>
<proteinExistence type="predicted"/>
<dbReference type="Proteomes" id="UP000244162">
    <property type="component" value="Unassembled WGS sequence"/>
</dbReference>
<keyword evidence="4" id="KW-1185">Reference proteome</keyword>
<dbReference type="Pfam" id="PF03808">
    <property type="entry name" value="Glyco_tran_WecG"/>
    <property type="match status" value="1"/>
</dbReference>
<protein>
    <submittedName>
        <fullName evidence="3">Glycosyl transferase</fullName>
    </submittedName>
</protein>
<evidence type="ECO:0000256" key="1">
    <source>
        <dbReference type="ARBA" id="ARBA00022676"/>
    </source>
</evidence>
<reference evidence="3 4" key="1">
    <citation type="submission" date="2017-09" db="EMBL/GenBank/DDBJ databases">
        <title>Sphingomonas panjinensis sp.nov., isolated from oil-contaminated soil.</title>
        <authorList>
            <person name="Wang L."/>
            <person name="Chen L."/>
        </authorList>
    </citation>
    <scope>NUCLEOTIDE SEQUENCE [LARGE SCALE GENOMIC DNA]</scope>
    <source>
        <strain evidence="3 4">FW-11</strain>
    </source>
</reference>
<dbReference type="PANTHER" id="PTHR34136">
    <property type="match status" value="1"/>
</dbReference>
<dbReference type="OrthoDB" id="9771846at2"/>
<dbReference type="GO" id="GO:0016758">
    <property type="term" value="F:hexosyltransferase activity"/>
    <property type="evidence" value="ECO:0007669"/>
    <property type="project" value="TreeGrafter"/>
</dbReference>
<comment type="caution">
    <text evidence="3">The sequence shown here is derived from an EMBL/GenBank/DDBJ whole genome shotgun (WGS) entry which is preliminary data.</text>
</comment>
<keyword evidence="1" id="KW-0328">Glycosyltransferase</keyword>
<accession>A0A2T5FW15</accession>
<evidence type="ECO:0000313" key="3">
    <source>
        <dbReference type="EMBL" id="PTQ09976.1"/>
    </source>
</evidence>
<dbReference type="CDD" id="cd06533">
    <property type="entry name" value="Glyco_transf_WecG_TagA"/>
    <property type="match status" value="1"/>
</dbReference>
<dbReference type="RefSeq" id="WP_107968327.1">
    <property type="nucleotide sequence ID" value="NZ_NWBU01000010.1"/>
</dbReference>
<organism evidence="3 4">
    <name type="scientific">Sphingomonas oleivorans</name>
    <dbReference type="NCBI Taxonomy" id="1735121"/>
    <lineage>
        <taxon>Bacteria</taxon>
        <taxon>Pseudomonadati</taxon>
        <taxon>Pseudomonadota</taxon>
        <taxon>Alphaproteobacteria</taxon>
        <taxon>Sphingomonadales</taxon>
        <taxon>Sphingomonadaceae</taxon>
        <taxon>Sphingomonas</taxon>
    </lineage>
</organism>
<name>A0A2T5FW15_9SPHN</name>
<gene>
    <name evidence="3" type="ORF">CLG96_12555</name>
</gene>
<dbReference type="PANTHER" id="PTHR34136:SF1">
    <property type="entry name" value="UDP-N-ACETYL-D-MANNOSAMINURONIC ACID TRANSFERASE"/>
    <property type="match status" value="1"/>
</dbReference>
<keyword evidence="2 3" id="KW-0808">Transferase</keyword>